<dbReference type="InterPro" id="IPR009057">
    <property type="entry name" value="Homeodomain-like_sf"/>
</dbReference>
<dbReference type="InterPro" id="IPR018060">
    <property type="entry name" value="HTH_AraC"/>
</dbReference>
<dbReference type="EMBL" id="QBKS01000001">
    <property type="protein sequence ID" value="PTX57094.1"/>
    <property type="molecule type" value="Genomic_DNA"/>
</dbReference>
<evidence type="ECO:0000259" key="5">
    <source>
        <dbReference type="PROSITE" id="PS01124"/>
    </source>
</evidence>
<feature type="domain" description="HTH araC/xylS-type" evidence="5">
    <location>
        <begin position="229"/>
        <end position="329"/>
    </location>
</feature>
<feature type="transmembrane region" description="Helical" evidence="4">
    <location>
        <begin position="114"/>
        <end position="134"/>
    </location>
</feature>
<keyword evidence="1" id="KW-0805">Transcription regulation</keyword>
<dbReference type="Pfam" id="PF12833">
    <property type="entry name" value="HTH_18"/>
    <property type="match status" value="1"/>
</dbReference>
<dbReference type="PROSITE" id="PS01124">
    <property type="entry name" value="HTH_ARAC_FAMILY_2"/>
    <property type="match status" value="1"/>
</dbReference>
<name>A0A2T6BLZ0_9RHOB</name>
<feature type="transmembrane region" description="Helical" evidence="4">
    <location>
        <begin position="91"/>
        <end position="108"/>
    </location>
</feature>
<dbReference type="GO" id="GO:0003700">
    <property type="term" value="F:DNA-binding transcription factor activity"/>
    <property type="evidence" value="ECO:0007669"/>
    <property type="project" value="InterPro"/>
</dbReference>
<evidence type="ECO:0000256" key="2">
    <source>
        <dbReference type="ARBA" id="ARBA00023125"/>
    </source>
</evidence>
<dbReference type="SMART" id="SM00342">
    <property type="entry name" value="HTH_ARAC"/>
    <property type="match status" value="1"/>
</dbReference>
<evidence type="ECO:0000313" key="6">
    <source>
        <dbReference type="EMBL" id="PTX57094.1"/>
    </source>
</evidence>
<feature type="transmembrane region" description="Helical" evidence="4">
    <location>
        <begin position="181"/>
        <end position="202"/>
    </location>
</feature>
<evidence type="ECO:0000256" key="3">
    <source>
        <dbReference type="ARBA" id="ARBA00023163"/>
    </source>
</evidence>
<feature type="transmembrane region" description="Helical" evidence="4">
    <location>
        <begin position="155"/>
        <end position="175"/>
    </location>
</feature>
<dbReference type="Proteomes" id="UP000243978">
    <property type="component" value="Unassembled WGS sequence"/>
</dbReference>
<keyword evidence="2" id="KW-0238">DNA-binding</keyword>
<proteinExistence type="predicted"/>
<evidence type="ECO:0000256" key="4">
    <source>
        <dbReference type="SAM" id="Phobius"/>
    </source>
</evidence>
<evidence type="ECO:0000256" key="1">
    <source>
        <dbReference type="ARBA" id="ARBA00023015"/>
    </source>
</evidence>
<feature type="transmembrane region" description="Helical" evidence="4">
    <location>
        <begin position="35"/>
        <end position="56"/>
    </location>
</feature>
<dbReference type="PANTHER" id="PTHR43280:SF29">
    <property type="entry name" value="ARAC-FAMILY TRANSCRIPTIONAL REGULATOR"/>
    <property type="match status" value="1"/>
</dbReference>
<feature type="transmembrane region" description="Helical" evidence="4">
    <location>
        <begin position="62"/>
        <end position="79"/>
    </location>
</feature>
<keyword evidence="3" id="KW-0804">Transcription</keyword>
<keyword evidence="7" id="KW-1185">Reference proteome</keyword>
<dbReference type="GO" id="GO:0043565">
    <property type="term" value="F:sequence-specific DNA binding"/>
    <property type="evidence" value="ECO:0007669"/>
    <property type="project" value="InterPro"/>
</dbReference>
<protein>
    <submittedName>
        <fullName evidence="6">AraC family transcriptional regulator</fullName>
    </submittedName>
</protein>
<organism evidence="6 7">
    <name type="scientific">Litoreibacter ponti</name>
    <dbReference type="NCBI Taxonomy" id="1510457"/>
    <lineage>
        <taxon>Bacteria</taxon>
        <taxon>Pseudomonadati</taxon>
        <taxon>Pseudomonadota</taxon>
        <taxon>Alphaproteobacteria</taxon>
        <taxon>Rhodobacterales</taxon>
        <taxon>Roseobacteraceae</taxon>
        <taxon>Litoreibacter</taxon>
    </lineage>
</organism>
<keyword evidence="4" id="KW-1133">Transmembrane helix</keyword>
<dbReference type="AlphaFoldDB" id="A0A2T6BLZ0"/>
<reference evidence="6 7" key="1">
    <citation type="submission" date="2018-04" db="EMBL/GenBank/DDBJ databases">
        <title>Genomic Encyclopedia of Archaeal and Bacterial Type Strains, Phase II (KMG-II): from individual species to whole genera.</title>
        <authorList>
            <person name="Goeker M."/>
        </authorList>
    </citation>
    <scope>NUCLEOTIDE SEQUENCE [LARGE SCALE GENOMIC DNA]</scope>
    <source>
        <strain evidence="6 7">DSM 100977</strain>
    </source>
</reference>
<sequence length="335" mass="35612">MIGPMPSLPIPMIGALVLFFLFLRLWITQGRISPLAILIALCAAQTAIIALAQHYLVPGTRLVQPITATLIPPAAWLAFQITAVRPARRADLLHGLVPVTTLAALLTAPAFLDVLIPGLFVVYGAAILLATMAGPDAQPRAALESGAWPAQIWRIIGIALIASAFSDLLIIAAQAAGAGYLQPWIISLYSVGNLILIGALSLSGHLQSGQDRGDDQQAPSAPPDGALWARVEHYMDAQRPYLDPELTLSKLARRLGVPAKTLSSTINRATGGNVSRYVNTARIEAAQEALRSGETVTGAMLSSGFYTKSNFNREFLRVTGMTPSAWRDAQAPQGL</sequence>
<dbReference type="Gene3D" id="1.10.10.60">
    <property type="entry name" value="Homeodomain-like"/>
    <property type="match status" value="1"/>
</dbReference>
<feature type="transmembrane region" description="Helical" evidence="4">
    <location>
        <begin position="6"/>
        <end position="23"/>
    </location>
</feature>
<dbReference type="PANTHER" id="PTHR43280">
    <property type="entry name" value="ARAC-FAMILY TRANSCRIPTIONAL REGULATOR"/>
    <property type="match status" value="1"/>
</dbReference>
<comment type="caution">
    <text evidence="6">The sequence shown here is derived from an EMBL/GenBank/DDBJ whole genome shotgun (WGS) entry which is preliminary data.</text>
</comment>
<evidence type="ECO:0000313" key="7">
    <source>
        <dbReference type="Proteomes" id="UP000243978"/>
    </source>
</evidence>
<keyword evidence="4" id="KW-0812">Transmembrane</keyword>
<keyword evidence="4" id="KW-0472">Membrane</keyword>
<dbReference type="SUPFAM" id="SSF46689">
    <property type="entry name" value="Homeodomain-like"/>
    <property type="match status" value="1"/>
</dbReference>
<gene>
    <name evidence="6" type="ORF">C8N43_1760</name>
</gene>
<accession>A0A2T6BLZ0</accession>